<evidence type="ECO:0000256" key="11">
    <source>
        <dbReference type="ARBA" id="ARBA00022917"/>
    </source>
</evidence>
<comment type="caution">
    <text evidence="21">The sequence shown here is derived from an EMBL/GenBank/DDBJ whole genome shotgun (WGS) entry which is preliminary data.</text>
</comment>
<dbReference type="Pfam" id="PF00076">
    <property type="entry name" value="RRM_1"/>
    <property type="match status" value="2"/>
</dbReference>
<reference evidence="21" key="2">
    <citation type="journal article" date="2023" name="Microbiol Resour">
        <title>Decontamination and Annotation of the Draft Genome Sequence of the Oomycete Lagenidium giganteum ARSEF 373.</title>
        <authorList>
            <person name="Morgan W.R."/>
            <person name="Tartar A."/>
        </authorList>
    </citation>
    <scope>NUCLEOTIDE SEQUENCE</scope>
    <source>
        <strain evidence="21">ARSEF 373</strain>
    </source>
</reference>
<feature type="compositionally biased region" description="Basic and acidic residues" evidence="19">
    <location>
        <begin position="873"/>
        <end position="883"/>
    </location>
</feature>
<evidence type="ECO:0000313" key="21">
    <source>
        <dbReference type="EMBL" id="DAZ92726.1"/>
    </source>
</evidence>
<evidence type="ECO:0000259" key="20">
    <source>
        <dbReference type="PROSITE" id="PS50102"/>
    </source>
</evidence>
<keyword evidence="15" id="KW-0687">Ribonucleoprotein</keyword>
<feature type="compositionally biased region" description="Basic residues" evidence="19">
    <location>
        <begin position="950"/>
        <end position="970"/>
    </location>
</feature>
<dbReference type="GO" id="GO:0005681">
    <property type="term" value="C:spliceosomal complex"/>
    <property type="evidence" value="ECO:0007669"/>
    <property type="project" value="UniProtKB-KW"/>
</dbReference>
<keyword evidence="18" id="KW-0175">Coiled coil</keyword>
<dbReference type="GO" id="GO:0006425">
    <property type="term" value="P:glutaminyl-tRNA aminoacylation"/>
    <property type="evidence" value="ECO:0007669"/>
    <property type="project" value="InterPro"/>
</dbReference>
<feature type="compositionally biased region" description="Basic and acidic residues" evidence="19">
    <location>
        <begin position="100"/>
        <end position="124"/>
    </location>
</feature>
<keyword evidence="7" id="KW-0677">Repeat</keyword>
<proteinExistence type="inferred from homology"/>
<evidence type="ECO:0000256" key="4">
    <source>
        <dbReference type="ARBA" id="ARBA00022598"/>
    </source>
</evidence>
<evidence type="ECO:0000256" key="15">
    <source>
        <dbReference type="ARBA" id="ARBA00023274"/>
    </source>
</evidence>
<evidence type="ECO:0000256" key="3">
    <source>
        <dbReference type="ARBA" id="ARBA00012836"/>
    </source>
</evidence>
<dbReference type="SMART" id="SM00360">
    <property type="entry name" value="RRM"/>
    <property type="match status" value="2"/>
</dbReference>
<dbReference type="GO" id="GO:0003723">
    <property type="term" value="F:RNA binding"/>
    <property type="evidence" value="ECO:0007669"/>
    <property type="project" value="UniProtKB-UniRule"/>
</dbReference>
<dbReference type="SUPFAM" id="SSF52374">
    <property type="entry name" value="Nucleotidylyl transferase"/>
    <property type="match status" value="1"/>
</dbReference>
<feature type="region of interest" description="Disordered" evidence="19">
    <location>
        <begin position="1539"/>
        <end position="1565"/>
    </location>
</feature>
<dbReference type="InterPro" id="IPR014729">
    <property type="entry name" value="Rossmann-like_a/b/a_fold"/>
</dbReference>
<evidence type="ECO:0000256" key="8">
    <source>
        <dbReference type="ARBA" id="ARBA00022741"/>
    </source>
</evidence>
<dbReference type="InterPro" id="IPR012677">
    <property type="entry name" value="Nucleotide-bd_a/b_plait_sf"/>
</dbReference>
<dbReference type="GO" id="GO:0004819">
    <property type="term" value="F:glutamine-tRNA ligase activity"/>
    <property type="evidence" value="ECO:0007669"/>
    <property type="project" value="UniProtKB-EC"/>
</dbReference>
<feature type="compositionally biased region" description="Basic and acidic residues" evidence="19">
    <location>
        <begin position="1473"/>
        <end position="1490"/>
    </location>
</feature>
<keyword evidence="4" id="KW-0436">Ligase</keyword>
<dbReference type="PROSITE" id="PS50102">
    <property type="entry name" value="RRM"/>
    <property type="match status" value="2"/>
</dbReference>
<dbReference type="Pfam" id="PF15967">
    <property type="entry name" value="Nucleoporin_FG2"/>
    <property type="match status" value="1"/>
</dbReference>
<dbReference type="InterPro" id="IPR020056">
    <property type="entry name" value="Rbsml_bL25/Gln-tRNA_synth_N"/>
</dbReference>
<evidence type="ECO:0000256" key="18">
    <source>
        <dbReference type="SAM" id="Coils"/>
    </source>
</evidence>
<evidence type="ECO:0000256" key="5">
    <source>
        <dbReference type="ARBA" id="ARBA00022664"/>
    </source>
</evidence>
<keyword evidence="12" id="KW-0030">Aminoacyl-tRNA synthetase</keyword>
<feature type="region of interest" description="Disordered" evidence="19">
    <location>
        <begin position="936"/>
        <end position="970"/>
    </location>
</feature>
<keyword evidence="8" id="KW-0547">Nucleotide-binding</keyword>
<feature type="region of interest" description="Disordered" evidence="19">
    <location>
        <begin position="1082"/>
        <end position="1102"/>
    </location>
</feature>
<feature type="region of interest" description="Disordered" evidence="19">
    <location>
        <begin position="1605"/>
        <end position="1627"/>
    </location>
</feature>
<dbReference type="EMBL" id="DAKRPA010000393">
    <property type="protein sequence ID" value="DAZ92726.1"/>
    <property type="molecule type" value="Genomic_DNA"/>
</dbReference>
<evidence type="ECO:0000256" key="17">
    <source>
        <dbReference type="PROSITE-ProRule" id="PRU00176"/>
    </source>
</evidence>
<dbReference type="Pfam" id="PF03950">
    <property type="entry name" value="tRNA-synt_1c_C"/>
    <property type="match status" value="1"/>
</dbReference>
<dbReference type="PANTHER" id="PTHR43097">
    <property type="entry name" value="GLUTAMINE-TRNA LIGASE"/>
    <property type="match status" value="1"/>
</dbReference>
<comment type="similarity">
    <text evidence="2">Belongs to the RRM U1 A/B'' family.</text>
</comment>
<evidence type="ECO:0000256" key="13">
    <source>
        <dbReference type="ARBA" id="ARBA00023187"/>
    </source>
</evidence>
<feature type="region of interest" description="Disordered" evidence="19">
    <location>
        <begin position="872"/>
        <end position="917"/>
    </location>
</feature>
<dbReference type="InterPro" id="IPR020058">
    <property type="entry name" value="Glu/Gln-tRNA-synth_Ib_cat-dom"/>
</dbReference>
<evidence type="ECO:0000256" key="14">
    <source>
        <dbReference type="ARBA" id="ARBA00023242"/>
    </source>
</evidence>
<accession>A0AAV2YF61</accession>
<evidence type="ECO:0000313" key="22">
    <source>
        <dbReference type="Proteomes" id="UP001146120"/>
    </source>
</evidence>
<feature type="compositionally biased region" description="Pro residues" evidence="19">
    <location>
        <begin position="136"/>
        <end position="146"/>
    </location>
</feature>
<feature type="coiled-coil region" evidence="18">
    <location>
        <begin position="1379"/>
        <end position="1406"/>
    </location>
</feature>
<feature type="region of interest" description="Disordered" evidence="19">
    <location>
        <begin position="100"/>
        <end position="147"/>
    </location>
</feature>
<feature type="region of interest" description="Disordered" evidence="19">
    <location>
        <begin position="1656"/>
        <end position="1683"/>
    </location>
</feature>
<keyword evidence="14" id="KW-0539">Nucleus</keyword>
<evidence type="ECO:0000256" key="19">
    <source>
        <dbReference type="SAM" id="MobiDB-lite"/>
    </source>
</evidence>
<dbReference type="CDD" id="cd12246">
    <property type="entry name" value="RRM1_U1A_like"/>
    <property type="match status" value="1"/>
</dbReference>
<dbReference type="Gene3D" id="3.30.70.330">
    <property type="match status" value="2"/>
</dbReference>
<feature type="region of interest" description="Disordered" evidence="19">
    <location>
        <begin position="1458"/>
        <end position="1490"/>
    </location>
</feature>
<dbReference type="InterPro" id="IPR035979">
    <property type="entry name" value="RBD_domain_sf"/>
</dbReference>
<organism evidence="21 22">
    <name type="scientific">Lagenidium giganteum</name>
    <dbReference type="NCBI Taxonomy" id="4803"/>
    <lineage>
        <taxon>Eukaryota</taxon>
        <taxon>Sar</taxon>
        <taxon>Stramenopiles</taxon>
        <taxon>Oomycota</taxon>
        <taxon>Peronosporomycetes</taxon>
        <taxon>Pythiales</taxon>
        <taxon>Pythiaceae</taxon>
    </lineage>
</organism>
<gene>
    <name evidence="21" type="ORF">N0F65_012509</name>
</gene>
<dbReference type="CDD" id="cd12247">
    <property type="entry name" value="RRM2_U1A_like"/>
    <property type="match status" value="1"/>
</dbReference>
<dbReference type="InterPro" id="IPR049437">
    <property type="entry name" value="tRNA-synt_1c_C2"/>
</dbReference>
<keyword evidence="5" id="KW-0507">mRNA processing</keyword>
<dbReference type="InterPro" id="IPR020059">
    <property type="entry name" value="Glu/Gln-tRNA-synth_Ib_codon-bd"/>
</dbReference>
<comment type="subcellular location">
    <subcellularLocation>
        <location evidence="1">Nucleus</location>
    </subcellularLocation>
</comment>
<dbReference type="FunFam" id="3.40.50.620:FF:000037">
    <property type="entry name" value="Glutamine--tRNA ligase cytoplasmic"/>
    <property type="match status" value="1"/>
</dbReference>
<dbReference type="Gene3D" id="6.10.140.1350">
    <property type="match status" value="1"/>
</dbReference>
<dbReference type="InterPro" id="IPR001412">
    <property type="entry name" value="aa-tRNA-synth_I_CS"/>
</dbReference>
<dbReference type="Gene3D" id="3.40.50.620">
    <property type="entry name" value="HUPs"/>
    <property type="match status" value="1"/>
</dbReference>
<dbReference type="GO" id="GO:0030532">
    <property type="term" value="C:small nuclear ribonucleoprotein complex"/>
    <property type="evidence" value="ECO:0007669"/>
    <property type="project" value="UniProtKB-ARBA"/>
</dbReference>
<dbReference type="NCBIfam" id="TIGR00440">
    <property type="entry name" value="glnS"/>
    <property type="match status" value="1"/>
</dbReference>
<keyword evidence="11" id="KW-0648">Protein biosynthesis</keyword>
<evidence type="ECO:0000256" key="7">
    <source>
        <dbReference type="ARBA" id="ARBA00022737"/>
    </source>
</evidence>
<dbReference type="Pfam" id="PF00749">
    <property type="entry name" value="tRNA-synt_1c"/>
    <property type="match status" value="1"/>
</dbReference>
<evidence type="ECO:0000256" key="6">
    <source>
        <dbReference type="ARBA" id="ARBA00022728"/>
    </source>
</evidence>
<evidence type="ECO:0000256" key="12">
    <source>
        <dbReference type="ARBA" id="ARBA00023146"/>
    </source>
</evidence>
<keyword evidence="13" id="KW-0508">mRNA splicing</keyword>
<feature type="domain" description="RRM" evidence="20">
    <location>
        <begin position="13"/>
        <end position="92"/>
    </location>
</feature>
<dbReference type="InterPro" id="IPR000504">
    <property type="entry name" value="RRM_dom"/>
</dbReference>
<dbReference type="InterPro" id="IPR004514">
    <property type="entry name" value="Gln-tRNA-synth"/>
</dbReference>
<dbReference type="Pfam" id="PF20974">
    <property type="entry name" value="tRNA-synt_1c_C2"/>
    <property type="match status" value="1"/>
</dbReference>
<keyword evidence="6" id="KW-0747">Spliceosome</keyword>
<feature type="domain" description="RRM" evidence="20">
    <location>
        <begin position="151"/>
        <end position="224"/>
    </location>
</feature>
<dbReference type="Proteomes" id="UP001146120">
    <property type="component" value="Unassembled WGS sequence"/>
</dbReference>
<feature type="compositionally biased region" description="Basic and acidic residues" evidence="19">
    <location>
        <begin position="805"/>
        <end position="818"/>
    </location>
</feature>
<dbReference type="GO" id="GO:0005829">
    <property type="term" value="C:cytosol"/>
    <property type="evidence" value="ECO:0007669"/>
    <property type="project" value="TreeGrafter"/>
</dbReference>
<evidence type="ECO:0000256" key="1">
    <source>
        <dbReference type="ARBA" id="ARBA00004123"/>
    </source>
</evidence>
<evidence type="ECO:0000256" key="2">
    <source>
        <dbReference type="ARBA" id="ARBA00007243"/>
    </source>
</evidence>
<comment type="catalytic activity">
    <reaction evidence="16">
        <text>tRNA(Gln) + L-glutamine + ATP = L-glutaminyl-tRNA(Gln) + AMP + diphosphate</text>
        <dbReference type="Rhea" id="RHEA:20121"/>
        <dbReference type="Rhea" id="RHEA-COMP:9662"/>
        <dbReference type="Rhea" id="RHEA-COMP:9681"/>
        <dbReference type="ChEBI" id="CHEBI:30616"/>
        <dbReference type="ChEBI" id="CHEBI:33019"/>
        <dbReference type="ChEBI" id="CHEBI:58359"/>
        <dbReference type="ChEBI" id="CHEBI:78442"/>
        <dbReference type="ChEBI" id="CHEBI:78521"/>
        <dbReference type="ChEBI" id="CHEBI:456215"/>
        <dbReference type="EC" id="6.1.1.18"/>
    </reaction>
</comment>
<name>A0AAV2YF61_9STRA</name>
<keyword evidence="22" id="KW-1185">Reference proteome</keyword>
<keyword evidence="9" id="KW-0067">ATP-binding</keyword>
<dbReference type="SUPFAM" id="SSF50715">
    <property type="entry name" value="Ribosomal protein L25-like"/>
    <property type="match status" value="1"/>
</dbReference>
<dbReference type="FunFam" id="3.30.70.330:FF:000029">
    <property type="entry name" value="U2 small nuclear ribonucleoprotein B"/>
    <property type="match status" value="1"/>
</dbReference>
<dbReference type="InterPro" id="IPR050132">
    <property type="entry name" value="Gln/Glu-tRNA_Ligase"/>
</dbReference>
<evidence type="ECO:0000256" key="9">
    <source>
        <dbReference type="ARBA" id="ARBA00022840"/>
    </source>
</evidence>
<feature type="compositionally biased region" description="Low complexity" evidence="19">
    <location>
        <begin position="1539"/>
        <end position="1553"/>
    </location>
</feature>
<dbReference type="FunFam" id="3.30.70.330:FF:000039">
    <property type="entry name" value="U1 small nuclear ribonucleoprotein A"/>
    <property type="match status" value="1"/>
</dbReference>
<dbReference type="EC" id="6.1.1.18" evidence="3"/>
<dbReference type="GO" id="GO:0006397">
    <property type="term" value="P:mRNA processing"/>
    <property type="evidence" value="ECO:0007669"/>
    <property type="project" value="UniProtKB-KW"/>
</dbReference>
<dbReference type="InterPro" id="IPR011035">
    <property type="entry name" value="Ribosomal_bL25/Gln-tRNA_synth"/>
</dbReference>
<dbReference type="PROSITE" id="PS00178">
    <property type="entry name" value="AA_TRNA_LIGASE_I"/>
    <property type="match status" value="1"/>
</dbReference>
<evidence type="ECO:0000256" key="16">
    <source>
        <dbReference type="ARBA" id="ARBA00048270"/>
    </source>
</evidence>
<evidence type="ECO:0000256" key="10">
    <source>
        <dbReference type="ARBA" id="ARBA00022884"/>
    </source>
</evidence>
<protein>
    <recommendedName>
        <fullName evidence="3">glutamine--tRNA ligase</fullName>
        <ecNumber evidence="3">6.1.1.18</ecNumber>
    </recommendedName>
</protein>
<reference evidence="21" key="1">
    <citation type="submission" date="2022-11" db="EMBL/GenBank/DDBJ databases">
        <authorList>
            <person name="Morgan W.R."/>
            <person name="Tartar A."/>
        </authorList>
    </citation>
    <scope>NUCLEOTIDE SEQUENCE</scope>
    <source>
        <strain evidence="21">ARSEF 373</strain>
    </source>
</reference>
<dbReference type="GO" id="GO:0008380">
    <property type="term" value="P:RNA splicing"/>
    <property type="evidence" value="ECO:0007669"/>
    <property type="project" value="UniProtKB-KW"/>
</dbReference>
<feature type="compositionally biased region" description="Low complexity" evidence="19">
    <location>
        <begin position="1663"/>
        <end position="1675"/>
    </location>
</feature>
<dbReference type="Gene3D" id="2.40.240.10">
    <property type="entry name" value="Ribosomal Protein L25, Chain P"/>
    <property type="match status" value="3"/>
</dbReference>
<dbReference type="PANTHER" id="PTHR43097:SF4">
    <property type="entry name" value="GLUTAMINE--TRNA LIGASE"/>
    <property type="match status" value="1"/>
</dbReference>
<keyword evidence="10 17" id="KW-0694">RNA-binding</keyword>
<feature type="region of interest" description="Disordered" evidence="19">
    <location>
        <begin position="800"/>
        <end position="820"/>
    </location>
</feature>
<dbReference type="GO" id="GO:0005524">
    <property type="term" value="F:ATP binding"/>
    <property type="evidence" value="ECO:0007669"/>
    <property type="project" value="UniProtKB-KW"/>
</dbReference>
<dbReference type="SUPFAM" id="SSF54928">
    <property type="entry name" value="RNA-binding domain, RBD"/>
    <property type="match status" value="1"/>
</dbReference>
<sequence>MTEAMTEDVPPNHTIYLKNPNDKIKQDRMKAAIYSSFSQHGKILEIVMGKARKLRGQAWVTFDDIPSASNALRAMNGFVLFEKPVVIQFGKDKADVIARREGTFKPREKRKREQPEEKATKKAAENGAGRNGAPARVPPPPPPPMQNLPNKILFIQELPDSCTKDMLSTLFEQYHGFKEVRMVGTKGLAFVEYGDEAQAAIALQALHGFKLTPTELLKVSQRTTPTALTSVTMATTTTTTAAPALEARALQVAENTPEMQAEHARITQGKVRTRFPPEPNGYLHIGHAKSMNMNFQEAFGKLGVPEDKRETYLRYDDTNPEAESKEYIDSILSTVQWLGYTPTKITYSSEYFAELHALAIKLIKKGKAFVCHQTKAEIEQSRTALQQFHSTPGAKKEEDVPQAALSPFRSRSVEENLVEFEKMRMGLYAEGAACLRMKMDLTSPNPNMWDHVAYRIKYVPHPHVGDAWCIYPTYDYTHCIVDALEHIDYSICTLEFETRRESYYWLLDVLDLYKPKVYEFARLDMTYTVLSKRKLLKLVTSGTVRGWDDPRMGTLYGLQRRGFSPAIINQFCKEIGVTRVQSTIQIERLYAVARAVYGDASKRVMAVLDPVEVVLENFDTVPNKDMLRVTVPDFPQDPERDNKAEHHVTLTKTVYLDRSDVRLKYGYNVTATKIEKDAKTGQITRVYGTVDWTNEVKPKGFLTWVPANSPQVEVRVYSHLFKTPELPSGVTDWESYVDTKTSETVYRQARIDPESYAKNLPAVDAGSVQFERMGYFVLDKDSTNKRKVLNQVVPLREASSLAGQDEDKAKTNESRKDAQAQQLALKLEKMKISPQDLFKSQTDLYSQFDAEGLPTHDAAGVALTKNQVKKLKKEQDKQKKLYESKTSSLHRTASEPAMKEKKPANCHPITRKAVSTEHTPLVLKKQEEVHPLPWFRSPEWSKRSPQASGHAHKKSHTSHHRRKRPHTNRYGKSHSWVSIFCCCGPSDDYDDMEAGVRSRMLARTATDDANAEAHGFRQCIQFLPIERGNNTAQRKQRLPLAASATDTHTHMSFSFGSTAVAPSTGGTGFSFGASTPATTAPSSSSTGFSFGSTPAATAPTTAPSSGFSFGATPAAGSTAAAPPAAASTGGSGFSFGATPSVSTGGTSTGFSFGATPSVSTAGSGSGFSFGGTSTAATTAPSLFGSSGAATSTTPSFGFGGTSTASTGGGLFGNTSATKPGGLFGSTTTGATTGATSSFGLFGAAGAAGGAAQPAGPAITLETVFEELPVDIKKNVTEFHKFLKEEDQSDAFLKTVSSRKLEALKENMGQLDQDVLVGRNIQTRQATAVHHLRKDVKHLIRQVDSASLNLRSMDGNSASHHLSSIARHVEMPSAYYWELLEHFEAKMKRLKAQIQEVEGELKPLYERPHSSSANTGAPMLQQILVAQNAALMQVAAHVAEVHEQAEQMRQVFLNKMRKDWQKHGEQSPGAFKNPFDKSKKHAQAEEDKRQMIDSIRFRTSVAPTILASGAAAAPALTTSAPGASSTGGFGSLGSTTATTPSLFGATSTGTSTSTTGGGLFGSSTTTPGATSTGFSFGGTTNTAATGVSTAKQVSFNLSTPSPAAPASTSGFSFGATTPATPAPATAPTFGAPAATPAFGATAAPAFGASSSTPAFGGVASPFLGASSTKSTSGSKRANTRNKKR</sequence>